<dbReference type="SUPFAM" id="SSF55073">
    <property type="entry name" value="Nucleotide cyclase"/>
    <property type="match status" value="1"/>
</dbReference>
<dbReference type="InterPro" id="IPR029787">
    <property type="entry name" value="Nucleotide_cyclase"/>
</dbReference>
<comment type="caution">
    <text evidence="3">The sequence shown here is derived from an EMBL/GenBank/DDBJ whole genome shotgun (WGS) entry which is preliminary data.</text>
</comment>
<dbReference type="InterPro" id="IPR043128">
    <property type="entry name" value="Rev_trsase/Diguanyl_cyclase"/>
</dbReference>
<feature type="domain" description="GGDEF" evidence="2">
    <location>
        <begin position="1"/>
        <end position="49"/>
    </location>
</feature>
<dbReference type="Gene3D" id="3.30.70.270">
    <property type="match status" value="1"/>
</dbReference>
<dbReference type="SMART" id="SM00052">
    <property type="entry name" value="EAL"/>
    <property type="match status" value="1"/>
</dbReference>
<proteinExistence type="predicted"/>
<dbReference type="InterPro" id="IPR050706">
    <property type="entry name" value="Cyclic-di-GMP_PDE-like"/>
</dbReference>
<feature type="domain" description="EAL" evidence="1">
    <location>
        <begin position="58"/>
        <end position="311"/>
    </location>
</feature>
<sequence length="326" mass="36930">GCVFHVTASIGVTVYPQDQGDPDTLLRHADQAMYLAKQRGRNQYYFFDPVQDRRVHARREHISRIAVAIEQDELQLFYQPKVDMARGRIFGAEALVRWQHPEQGLLPPNMFLPLIEGHRLQYALDWWVLRTAIRQAALWHADGLDLVVGINVSPSTIQYPDFTSQLMQLVDEENISTDLIELEIVESDAIDDLDAVSAVIRQCEDVGVHFALDDYGTGYSSLTYIRRLPVQTLKIDQTFVKDILTDQDDLNIVEGVIGLARAFGREMIAEGVENTEIGVRLLELGCNCAQGYGIAKPMPFTEIPAWVRQYRFPSEWIEVAKKLSAA</sequence>
<dbReference type="EMBL" id="DRLF01000303">
    <property type="protein sequence ID" value="HEC06923.1"/>
    <property type="molecule type" value="Genomic_DNA"/>
</dbReference>
<dbReference type="Pfam" id="PF00563">
    <property type="entry name" value="EAL"/>
    <property type="match status" value="1"/>
</dbReference>
<dbReference type="GO" id="GO:0071111">
    <property type="term" value="F:cyclic-guanylate-specific phosphodiesterase activity"/>
    <property type="evidence" value="ECO:0007669"/>
    <property type="project" value="InterPro"/>
</dbReference>
<dbReference type="Gene3D" id="3.20.20.450">
    <property type="entry name" value="EAL domain"/>
    <property type="match status" value="1"/>
</dbReference>
<name>A0A831RZB0_9GAMM</name>
<dbReference type="PROSITE" id="PS50883">
    <property type="entry name" value="EAL"/>
    <property type="match status" value="1"/>
</dbReference>
<protein>
    <submittedName>
        <fullName evidence="3">GGDEF domain-containing protein</fullName>
    </submittedName>
</protein>
<dbReference type="PROSITE" id="PS50887">
    <property type="entry name" value="GGDEF"/>
    <property type="match status" value="1"/>
</dbReference>
<dbReference type="InterPro" id="IPR035919">
    <property type="entry name" value="EAL_sf"/>
</dbReference>
<dbReference type="InterPro" id="IPR001633">
    <property type="entry name" value="EAL_dom"/>
</dbReference>
<evidence type="ECO:0000259" key="1">
    <source>
        <dbReference type="PROSITE" id="PS50883"/>
    </source>
</evidence>
<organism evidence="3">
    <name type="scientific">Thiolapillus brandeum</name>
    <dbReference type="NCBI Taxonomy" id="1076588"/>
    <lineage>
        <taxon>Bacteria</taxon>
        <taxon>Pseudomonadati</taxon>
        <taxon>Pseudomonadota</taxon>
        <taxon>Gammaproteobacteria</taxon>
        <taxon>Chromatiales</taxon>
        <taxon>Sedimenticolaceae</taxon>
        <taxon>Thiolapillus</taxon>
    </lineage>
</organism>
<dbReference type="SUPFAM" id="SSF141868">
    <property type="entry name" value="EAL domain-like"/>
    <property type="match status" value="1"/>
</dbReference>
<dbReference type="PANTHER" id="PTHR33121">
    <property type="entry name" value="CYCLIC DI-GMP PHOSPHODIESTERASE PDEF"/>
    <property type="match status" value="1"/>
</dbReference>
<dbReference type="Proteomes" id="UP000886339">
    <property type="component" value="Unassembled WGS sequence"/>
</dbReference>
<evidence type="ECO:0000259" key="2">
    <source>
        <dbReference type="PROSITE" id="PS50887"/>
    </source>
</evidence>
<gene>
    <name evidence="3" type="ORF">ENJ12_08735</name>
</gene>
<evidence type="ECO:0000313" key="3">
    <source>
        <dbReference type="EMBL" id="HEC06923.1"/>
    </source>
</evidence>
<dbReference type="CDD" id="cd01948">
    <property type="entry name" value="EAL"/>
    <property type="match status" value="1"/>
</dbReference>
<accession>A0A831RZB0</accession>
<dbReference type="AlphaFoldDB" id="A0A831RZB0"/>
<reference evidence="3" key="1">
    <citation type="journal article" date="2020" name="mSystems">
        <title>Genome- and Community-Level Interaction Insights into Carbon Utilization and Element Cycling Functions of Hydrothermarchaeota in Hydrothermal Sediment.</title>
        <authorList>
            <person name="Zhou Z."/>
            <person name="Liu Y."/>
            <person name="Xu W."/>
            <person name="Pan J."/>
            <person name="Luo Z.H."/>
            <person name="Li M."/>
        </authorList>
    </citation>
    <scope>NUCLEOTIDE SEQUENCE [LARGE SCALE GENOMIC DNA]</scope>
    <source>
        <strain evidence="3">HyVt-458</strain>
    </source>
</reference>
<dbReference type="InterPro" id="IPR000160">
    <property type="entry name" value="GGDEF_dom"/>
</dbReference>
<dbReference type="PANTHER" id="PTHR33121:SF79">
    <property type="entry name" value="CYCLIC DI-GMP PHOSPHODIESTERASE PDED-RELATED"/>
    <property type="match status" value="1"/>
</dbReference>
<dbReference type="Pfam" id="PF00990">
    <property type="entry name" value="GGDEF"/>
    <property type="match status" value="1"/>
</dbReference>
<feature type="non-terminal residue" evidence="3">
    <location>
        <position position="1"/>
    </location>
</feature>